<dbReference type="PROSITE" id="PS00761">
    <property type="entry name" value="SPASE_I_3"/>
    <property type="match status" value="1"/>
</dbReference>
<evidence type="ECO:0000256" key="7">
    <source>
        <dbReference type="RuleBase" id="RU362042"/>
    </source>
</evidence>
<comment type="similarity">
    <text evidence="2 7">Belongs to the peptidase S26 family.</text>
</comment>
<organism evidence="9 10">
    <name type="scientific">Sphingobium terrigena</name>
    <dbReference type="NCBI Taxonomy" id="2304063"/>
    <lineage>
        <taxon>Bacteria</taxon>
        <taxon>Pseudomonadati</taxon>
        <taxon>Pseudomonadota</taxon>
        <taxon>Alphaproteobacteria</taxon>
        <taxon>Sphingomonadales</taxon>
        <taxon>Sphingomonadaceae</taxon>
        <taxon>Sphingobium</taxon>
    </lineage>
</organism>
<dbReference type="RefSeq" id="WP_119745832.1">
    <property type="nucleotide sequence ID" value="NZ_QVRA01000007.1"/>
</dbReference>
<keyword evidence="5 7" id="KW-0378">Hydrolase</keyword>
<dbReference type="GO" id="GO:0016020">
    <property type="term" value="C:membrane"/>
    <property type="evidence" value="ECO:0007669"/>
    <property type="project" value="UniProtKB-SubCell"/>
</dbReference>
<comment type="catalytic activity">
    <reaction evidence="1 7">
        <text>Cleavage of hydrophobic, N-terminal signal or leader sequences from secreted and periplasmic proteins.</text>
        <dbReference type="EC" id="3.4.21.89"/>
    </reaction>
</comment>
<dbReference type="EMBL" id="QVRA01000007">
    <property type="protein sequence ID" value="RJG55097.1"/>
    <property type="molecule type" value="Genomic_DNA"/>
</dbReference>
<feature type="transmembrane region" description="Helical" evidence="7">
    <location>
        <begin position="12"/>
        <end position="32"/>
    </location>
</feature>
<feature type="domain" description="Peptidase S26" evidence="8">
    <location>
        <begin position="9"/>
        <end position="251"/>
    </location>
</feature>
<dbReference type="EC" id="3.4.21.89" evidence="3 7"/>
<dbReference type="InterPro" id="IPR019758">
    <property type="entry name" value="Pept_S26A_signal_pept_1_CS"/>
</dbReference>
<dbReference type="GO" id="GO:0006465">
    <property type="term" value="P:signal peptide processing"/>
    <property type="evidence" value="ECO:0007669"/>
    <property type="project" value="InterPro"/>
</dbReference>
<dbReference type="Gene3D" id="2.10.109.10">
    <property type="entry name" value="Umud Fragment, subunit A"/>
    <property type="match status" value="1"/>
</dbReference>
<evidence type="ECO:0000256" key="5">
    <source>
        <dbReference type="ARBA" id="ARBA00022801"/>
    </source>
</evidence>
<dbReference type="CDD" id="cd06530">
    <property type="entry name" value="S26_SPase_I"/>
    <property type="match status" value="1"/>
</dbReference>
<evidence type="ECO:0000256" key="6">
    <source>
        <dbReference type="PIRSR" id="PIRSR600223-1"/>
    </source>
</evidence>
<dbReference type="PRINTS" id="PR00727">
    <property type="entry name" value="LEADERPTASE"/>
</dbReference>
<keyword evidence="7" id="KW-1133">Transmembrane helix</keyword>
<dbReference type="OrthoDB" id="9815782at2"/>
<comment type="subcellular location">
    <subcellularLocation>
        <location evidence="7">Membrane</location>
        <topology evidence="7">Single-pass type II membrane protein</topology>
    </subcellularLocation>
</comment>
<gene>
    <name evidence="9" type="primary">lepB</name>
    <name evidence="9" type="ORF">D0Z70_09760</name>
</gene>
<dbReference type="InterPro" id="IPR019757">
    <property type="entry name" value="Pept_S26A_signal_pept_1_Lys-AS"/>
</dbReference>
<dbReference type="InterPro" id="IPR019533">
    <property type="entry name" value="Peptidase_S26"/>
</dbReference>
<feature type="active site" evidence="6">
    <location>
        <position position="99"/>
    </location>
</feature>
<dbReference type="AlphaFoldDB" id="A0A418YT65"/>
<protein>
    <recommendedName>
        <fullName evidence="4 7">Signal peptidase I</fullName>
        <ecNumber evidence="3 7">3.4.21.89</ecNumber>
    </recommendedName>
</protein>
<dbReference type="SUPFAM" id="SSF51306">
    <property type="entry name" value="LexA/Signal peptidase"/>
    <property type="match status" value="1"/>
</dbReference>
<comment type="caution">
    <text evidence="9">The sequence shown here is derived from an EMBL/GenBank/DDBJ whole genome shotgun (WGS) entry which is preliminary data.</text>
</comment>
<keyword evidence="7" id="KW-0645">Protease</keyword>
<accession>A0A418YT65</accession>
<dbReference type="PANTHER" id="PTHR43390">
    <property type="entry name" value="SIGNAL PEPTIDASE I"/>
    <property type="match status" value="1"/>
</dbReference>
<evidence type="ECO:0000256" key="3">
    <source>
        <dbReference type="ARBA" id="ARBA00013208"/>
    </source>
</evidence>
<reference evidence="9 10" key="1">
    <citation type="submission" date="2018-08" db="EMBL/GenBank/DDBJ databases">
        <title>Sphingobium sp. EO9.</title>
        <authorList>
            <person name="Park Y."/>
            <person name="Kim K.H."/>
            <person name="Jeon C.O."/>
        </authorList>
    </citation>
    <scope>NUCLEOTIDE SEQUENCE [LARGE SCALE GENOMIC DNA]</scope>
    <source>
        <strain evidence="9 10">EO9</strain>
    </source>
</reference>
<evidence type="ECO:0000256" key="2">
    <source>
        <dbReference type="ARBA" id="ARBA00009370"/>
    </source>
</evidence>
<dbReference type="InterPro" id="IPR036286">
    <property type="entry name" value="LexA/Signal_pep-like_sf"/>
</dbReference>
<proteinExistence type="inferred from homology"/>
<dbReference type="PANTHER" id="PTHR43390:SF1">
    <property type="entry name" value="CHLOROPLAST PROCESSING PEPTIDASE"/>
    <property type="match status" value="1"/>
</dbReference>
<dbReference type="GO" id="GO:0009003">
    <property type="term" value="F:signal peptidase activity"/>
    <property type="evidence" value="ECO:0007669"/>
    <property type="project" value="UniProtKB-EC"/>
</dbReference>
<evidence type="ECO:0000256" key="4">
    <source>
        <dbReference type="ARBA" id="ARBA00019232"/>
    </source>
</evidence>
<feature type="active site" evidence="6">
    <location>
        <position position="38"/>
    </location>
</feature>
<dbReference type="Pfam" id="PF10502">
    <property type="entry name" value="Peptidase_S26"/>
    <property type="match status" value="1"/>
</dbReference>
<name>A0A418YT65_9SPHN</name>
<dbReference type="PROSITE" id="PS00760">
    <property type="entry name" value="SPASE_I_2"/>
    <property type="match status" value="1"/>
</dbReference>
<sequence length="279" mass="30726">MTAKSETRDFIWFLARLGLFVFVLRSFIISPFNIPSESMQPRLLIGDYLLVAKWPYGYSRYSLPFSLPLIPGRIFASTPHRGDVVVFKAPPSQRNDYIKRVIGLPGDMIAVRGGTVYLNGAAIPKQKVADLVIPVTQNMLDAAAKEGAESPCYRPDFEEAAPGGGKQCRYPQYRETLPATKDVPAKSYNVLDLVPDGAADDRDTVLVPQGHLFMMGDNRDRSADSRFPAVEGGGIGLVPEENLVGKAMISVFSTDGSANWLLPWTWVSAARWNRIGEGF</sequence>
<evidence type="ECO:0000313" key="9">
    <source>
        <dbReference type="EMBL" id="RJG55097.1"/>
    </source>
</evidence>
<dbReference type="InterPro" id="IPR000223">
    <property type="entry name" value="Pept_S26A_signal_pept_1"/>
</dbReference>
<keyword evidence="10" id="KW-1185">Reference proteome</keyword>
<keyword evidence="7" id="KW-0812">Transmembrane</keyword>
<dbReference type="GO" id="GO:0004252">
    <property type="term" value="F:serine-type endopeptidase activity"/>
    <property type="evidence" value="ECO:0007669"/>
    <property type="project" value="InterPro"/>
</dbReference>
<dbReference type="Proteomes" id="UP000283469">
    <property type="component" value="Unassembled WGS sequence"/>
</dbReference>
<evidence type="ECO:0000313" key="10">
    <source>
        <dbReference type="Proteomes" id="UP000283469"/>
    </source>
</evidence>
<dbReference type="NCBIfam" id="TIGR02227">
    <property type="entry name" value="sigpep_I_bact"/>
    <property type="match status" value="1"/>
</dbReference>
<evidence type="ECO:0000259" key="8">
    <source>
        <dbReference type="Pfam" id="PF10502"/>
    </source>
</evidence>
<evidence type="ECO:0000256" key="1">
    <source>
        <dbReference type="ARBA" id="ARBA00000677"/>
    </source>
</evidence>
<keyword evidence="7" id="KW-0472">Membrane</keyword>